<dbReference type="AlphaFoldDB" id="A0A0X3Q6H3"/>
<evidence type="ECO:0000313" key="2">
    <source>
        <dbReference type="EMBL" id="JAP59348.1"/>
    </source>
</evidence>
<gene>
    <name evidence="2" type="ORF">TR124932</name>
</gene>
<keyword evidence="1" id="KW-0812">Transmembrane</keyword>
<name>A0A0X3Q6H3_SCHSO</name>
<sequence>MQLLMSPDWSIPNLLSYLSAVLTAIAFLLVVLVTGKKKPKKPHENSHHHHRLVHQFNSLDRIQRSRLEAMERMEAQLKTQNHHRDWEDNLQEIEDERDTCFHPRVLHHHH</sequence>
<organism evidence="2">
    <name type="scientific">Schistocephalus solidus</name>
    <name type="common">Tapeworm</name>
    <dbReference type="NCBI Taxonomy" id="70667"/>
    <lineage>
        <taxon>Eukaryota</taxon>
        <taxon>Metazoa</taxon>
        <taxon>Spiralia</taxon>
        <taxon>Lophotrochozoa</taxon>
        <taxon>Platyhelminthes</taxon>
        <taxon>Cestoda</taxon>
        <taxon>Eucestoda</taxon>
        <taxon>Diphyllobothriidea</taxon>
        <taxon>Diphyllobothriidae</taxon>
        <taxon>Schistocephalus</taxon>
    </lineage>
</organism>
<proteinExistence type="predicted"/>
<accession>A0A0X3Q6H3</accession>
<protein>
    <submittedName>
        <fullName evidence="2">Uncharacterized protein</fullName>
    </submittedName>
</protein>
<feature type="transmembrane region" description="Helical" evidence="1">
    <location>
        <begin position="14"/>
        <end position="33"/>
    </location>
</feature>
<dbReference type="EMBL" id="GEEE01003877">
    <property type="protein sequence ID" value="JAP59348.1"/>
    <property type="molecule type" value="Transcribed_RNA"/>
</dbReference>
<keyword evidence="1" id="KW-1133">Transmembrane helix</keyword>
<evidence type="ECO:0000256" key="1">
    <source>
        <dbReference type="SAM" id="Phobius"/>
    </source>
</evidence>
<keyword evidence="1" id="KW-0472">Membrane</keyword>
<dbReference type="EMBL" id="GEEE01017180">
    <property type="protein sequence ID" value="JAP46045.1"/>
    <property type="molecule type" value="Transcribed_RNA"/>
</dbReference>
<reference evidence="2" key="1">
    <citation type="submission" date="2016-01" db="EMBL/GenBank/DDBJ databases">
        <title>Reference transcriptome for the parasite Schistocephalus solidus: insights into the molecular evolution of parasitism.</title>
        <authorList>
            <person name="Hebert F.O."/>
            <person name="Grambauer S."/>
            <person name="Barber I."/>
            <person name="Landry C.R."/>
            <person name="Aubin-Horth N."/>
        </authorList>
    </citation>
    <scope>NUCLEOTIDE SEQUENCE</scope>
</reference>